<feature type="chain" id="PRO_5020495115" evidence="2">
    <location>
        <begin position="20"/>
        <end position="351"/>
    </location>
</feature>
<comment type="caution">
    <text evidence="3">The sequence shown here is derived from an EMBL/GenBank/DDBJ whole genome shotgun (WGS) entry which is preliminary data.</text>
</comment>
<protein>
    <submittedName>
        <fullName evidence="3">Uncharacterized protein</fullName>
    </submittedName>
</protein>
<proteinExistence type="predicted"/>
<keyword evidence="4" id="KW-1185">Reference proteome</keyword>
<keyword evidence="2" id="KW-0732">Signal</keyword>
<keyword evidence="1" id="KW-0812">Transmembrane</keyword>
<reference evidence="3 4" key="2">
    <citation type="journal article" date="2019" name="G3 (Bethesda)">
        <title>Hybrid Assembly of the Genome of the Entomopathogenic Nematode Steinernema carpocapsae Identifies the X-Chromosome.</title>
        <authorList>
            <person name="Serra L."/>
            <person name="Macchietto M."/>
            <person name="Macias-Munoz A."/>
            <person name="McGill C.J."/>
            <person name="Rodriguez I.M."/>
            <person name="Rodriguez B."/>
            <person name="Murad R."/>
            <person name="Mortazavi A."/>
        </authorList>
    </citation>
    <scope>NUCLEOTIDE SEQUENCE [LARGE SCALE GENOMIC DNA]</scope>
    <source>
        <strain evidence="3 4">ALL</strain>
    </source>
</reference>
<feature type="transmembrane region" description="Helical" evidence="1">
    <location>
        <begin position="318"/>
        <end position="342"/>
    </location>
</feature>
<dbReference type="EMBL" id="AZBU02000001">
    <property type="protein sequence ID" value="TMS36771.1"/>
    <property type="molecule type" value="Genomic_DNA"/>
</dbReference>
<dbReference type="EMBL" id="CM016762">
    <property type="protein sequence ID" value="TMS36771.1"/>
    <property type="molecule type" value="Genomic_DNA"/>
</dbReference>
<keyword evidence="1" id="KW-1133">Transmembrane helix</keyword>
<feature type="signal peptide" evidence="2">
    <location>
        <begin position="1"/>
        <end position="19"/>
    </location>
</feature>
<organism evidence="3 4">
    <name type="scientific">Steinernema carpocapsae</name>
    <name type="common">Entomopathogenic nematode</name>
    <dbReference type="NCBI Taxonomy" id="34508"/>
    <lineage>
        <taxon>Eukaryota</taxon>
        <taxon>Metazoa</taxon>
        <taxon>Ecdysozoa</taxon>
        <taxon>Nematoda</taxon>
        <taxon>Chromadorea</taxon>
        <taxon>Rhabditida</taxon>
        <taxon>Tylenchina</taxon>
        <taxon>Panagrolaimomorpha</taxon>
        <taxon>Strongyloidoidea</taxon>
        <taxon>Steinernematidae</taxon>
        <taxon>Steinernema</taxon>
    </lineage>
</organism>
<dbReference type="OrthoDB" id="5818751at2759"/>
<evidence type="ECO:0000256" key="2">
    <source>
        <dbReference type="SAM" id="SignalP"/>
    </source>
</evidence>
<name>A0A4U8UU14_STECR</name>
<evidence type="ECO:0000313" key="4">
    <source>
        <dbReference type="Proteomes" id="UP000298663"/>
    </source>
</evidence>
<dbReference type="AlphaFoldDB" id="A0A4U8UU14"/>
<accession>A0A4U8UU14</accession>
<gene>
    <name evidence="3" type="ORF">L596_003856</name>
</gene>
<evidence type="ECO:0000313" key="3">
    <source>
        <dbReference type="EMBL" id="TMS36771.1"/>
    </source>
</evidence>
<dbReference type="Proteomes" id="UP000298663">
    <property type="component" value="Chromosome X"/>
</dbReference>
<sequence>MNAFLLFFSVICFVQPSLPVPTFHDLADLSKEVELEAQLSKNRSLFKNGSKQKLINDKATIRTLSIIHYKGTESRLVLLLCRNQCVRQRSLIPRWIREFMNESNVTRDDPIFFHYHLLKRPRLPVYSLEAKNPTIFYFVGGTSFTFNGDLSNKDHVTKWLSKRGSTKTQSVVEWTDLEAVLEENSGCSGASQLLIIRSDSDCPYDYWKNLARSLNSQTNLSLLEVQRPFNVELGIVLQQRFPKLSGDCFQMILISNDAYTELQILDDVDNMRESILSNMGRECEPPRLPWMPVDIPLSEIQLEYYSRDSLLRTNEMKLHFIVVGGIAGVSVVALAISIFWGLNGTAFTAQK</sequence>
<reference evidence="3 4" key="1">
    <citation type="journal article" date="2015" name="Genome Biol.">
        <title>Comparative genomics of Steinernema reveals deeply conserved gene regulatory networks.</title>
        <authorList>
            <person name="Dillman A.R."/>
            <person name="Macchietto M."/>
            <person name="Porter C.F."/>
            <person name="Rogers A."/>
            <person name="Williams B."/>
            <person name="Antoshechkin I."/>
            <person name="Lee M.M."/>
            <person name="Goodwin Z."/>
            <person name="Lu X."/>
            <person name="Lewis E.E."/>
            <person name="Goodrich-Blair H."/>
            <person name="Stock S.P."/>
            <person name="Adams B.J."/>
            <person name="Sternberg P.W."/>
            <person name="Mortazavi A."/>
        </authorList>
    </citation>
    <scope>NUCLEOTIDE SEQUENCE [LARGE SCALE GENOMIC DNA]</scope>
    <source>
        <strain evidence="3 4">ALL</strain>
    </source>
</reference>
<keyword evidence="1" id="KW-0472">Membrane</keyword>
<evidence type="ECO:0000256" key="1">
    <source>
        <dbReference type="SAM" id="Phobius"/>
    </source>
</evidence>
<dbReference type="STRING" id="34508.A0A4U8UU14"/>